<evidence type="ECO:0000313" key="1">
    <source>
        <dbReference type="EMBL" id="ORE21197.1"/>
    </source>
</evidence>
<evidence type="ECO:0000313" key="2">
    <source>
        <dbReference type="Proteomes" id="UP000242381"/>
    </source>
</evidence>
<dbReference type="VEuPathDB" id="FungiDB:BCV72DRAFT_305674"/>
<dbReference type="Proteomes" id="UP000242381">
    <property type="component" value="Unassembled WGS sequence"/>
</dbReference>
<dbReference type="EMBL" id="KV921282">
    <property type="protein sequence ID" value="ORE21197.1"/>
    <property type="molecule type" value="Genomic_DNA"/>
</dbReference>
<reference evidence="1 2" key="1">
    <citation type="journal article" date="2016" name="Proc. Natl. Acad. Sci. U.S.A.">
        <title>Lipid metabolic changes in an early divergent fungus govern the establishment of a mutualistic symbiosis with endobacteria.</title>
        <authorList>
            <person name="Lastovetsky O.A."/>
            <person name="Gaspar M.L."/>
            <person name="Mondo S.J."/>
            <person name="LaButti K.M."/>
            <person name="Sandor L."/>
            <person name="Grigoriev I.V."/>
            <person name="Henry S.A."/>
            <person name="Pawlowska T.E."/>
        </authorList>
    </citation>
    <scope>NUCLEOTIDE SEQUENCE [LARGE SCALE GENOMIC DNA]</scope>
    <source>
        <strain evidence="1 2">ATCC 11559</strain>
    </source>
</reference>
<name>A0A1X0SA75_RHIZD</name>
<proteinExistence type="predicted"/>
<organism evidence="1 2">
    <name type="scientific">Rhizopus microsporus</name>
    <dbReference type="NCBI Taxonomy" id="58291"/>
    <lineage>
        <taxon>Eukaryota</taxon>
        <taxon>Fungi</taxon>
        <taxon>Fungi incertae sedis</taxon>
        <taxon>Mucoromycota</taxon>
        <taxon>Mucoromycotina</taxon>
        <taxon>Mucoromycetes</taxon>
        <taxon>Mucorales</taxon>
        <taxon>Mucorineae</taxon>
        <taxon>Rhizopodaceae</taxon>
        <taxon>Rhizopus</taxon>
    </lineage>
</organism>
<dbReference type="OMA" id="CPRQSTQ"/>
<gene>
    <name evidence="1" type="ORF">BCV71DRAFT_277246</name>
</gene>
<sequence>MSKSERSRCIRWRLGWLPGGKPRPCPRQSTQLLSKNHAISCLDMHQRLFMPDIIRNPLSFLLNMLPLRPSVPSNLAFTWSQRWPIICSLLHELDQLHHNKLISTKYPHGQKLLVWLNQFI</sequence>
<protein>
    <submittedName>
        <fullName evidence="1">Uncharacterized protein</fullName>
    </submittedName>
</protein>
<dbReference type="AlphaFoldDB" id="A0A1X0SA75"/>
<accession>A0A1X0SA75</accession>